<evidence type="ECO:0000256" key="9">
    <source>
        <dbReference type="ARBA" id="ARBA00023136"/>
    </source>
</evidence>
<dbReference type="OrthoDB" id="7313036at2"/>
<feature type="domain" description="TonB-dependent receptor plug" evidence="15">
    <location>
        <begin position="68"/>
        <end position="177"/>
    </location>
</feature>
<keyword evidence="13" id="KW-0732">Signal</keyword>
<keyword evidence="7" id="KW-0406">Ion transport</keyword>
<dbReference type="AlphaFoldDB" id="A0A845AC04"/>
<keyword evidence="10 11" id="KW-0998">Cell outer membrane</keyword>
<feature type="chain" id="PRO_5032786636" evidence="13">
    <location>
        <begin position="33"/>
        <end position="807"/>
    </location>
</feature>
<evidence type="ECO:0000256" key="8">
    <source>
        <dbReference type="ARBA" id="ARBA00023077"/>
    </source>
</evidence>
<keyword evidence="2 11" id="KW-0813">Transport</keyword>
<dbReference type="PROSITE" id="PS52016">
    <property type="entry name" value="TONB_DEPENDENT_REC_3"/>
    <property type="match status" value="1"/>
</dbReference>
<dbReference type="EMBL" id="WTYQ01000004">
    <property type="protein sequence ID" value="MXP26773.1"/>
    <property type="molecule type" value="Genomic_DNA"/>
</dbReference>
<evidence type="ECO:0000256" key="7">
    <source>
        <dbReference type="ARBA" id="ARBA00023065"/>
    </source>
</evidence>
<evidence type="ECO:0000256" key="11">
    <source>
        <dbReference type="PROSITE-ProRule" id="PRU01360"/>
    </source>
</evidence>
<proteinExistence type="inferred from homology"/>
<keyword evidence="9 11" id="KW-0472">Membrane</keyword>
<dbReference type="Gene3D" id="2.170.130.10">
    <property type="entry name" value="TonB-dependent receptor, plug domain"/>
    <property type="match status" value="1"/>
</dbReference>
<dbReference type="RefSeq" id="WP_160739966.1">
    <property type="nucleotide sequence ID" value="NZ_WTYQ01000004.1"/>
</dbReference>
<comment type="caution">
    <text evidence="16">The sequence shown here is derived from an EMBL/GenBank/DDBJ whole genome shotgun (WGS) entry which is preliminary data.</text>
</comment>
<sequence>MKFRESAGILRYASFLAASSAMALGVAAPAFAQDTASTSDSDKDSSSSSAQHGLKEIVVTAQFREQNLQETPIAITAIDAGTLEARSQQSVADLGNYAPNVSLSQASSIQGNAVAAFIRGIGQSDASFALEPGVGIYIDDIYYGTTFGAVMDLNDLQRVEVLRGPQGTLSGKNSVGGSVKLYTREPDGNGGGFVEATYGRYNRVDLRGSADFTITDGLYARISGVSKTSDGYFKRYDYGCVHPESGLTTTGSGGKDCQIGTSGGQDMQSVRLSLRYAPTGSPLKVNLNADYSTDNSEVVPTKLIYADNSQVRSYVAGDAAAGVPFDSRFITGPKSYSSYATFINGGNYTTNFGTLTQELPGTFVADPHNKIESWGVSGKADLELADNLSLTSITGYRVADGRSGIDYDGSPLTLLLSEFGYRHEQFTQELRLSAQLADGLIDTTVGGFYYDATDTLTGRQYIPTLLFDFTNDDIVDNRSVSGFGHMEVHLTDRLNLVAGLRYTDDKKTYHFNRFNADGSEISGIPLTKNFLLGGISGSSGEYKGSRWDYRIGANYDLTDDVMVYAQVATGYKGGGINPRPSALDQIRSFGPETLTTFEAGFKSEFLNRRATMNGAVFLNNYNDMQLVQYQCPDSVVLSCSAPVNAGDARIFGFELESFVEPVDGLRIDGSVGYLDFDYKKIKNPSTLVTKDMIAPFISKWQLSAGIQYAAEFANGDTLTPRLDWSYRSSFFYNSINNAYNKIDGYSLFNARLTYERADSDWKLSAGVTNLFNKFYYAGLAENAGAYGVVTGNPGRPREWSVTVRRSF</sequence>
<evidence type="ECO:0000256" key="12">
    <source>
        <dbReference type="RuleBase" id="RU003357"/>
    </source>
</evidence>
<dbReference type="InterPro" id="IPR039426">
    <property type="entry name" value="TonB-dep_rcpt-like"/>
</dbReference>
<name>A0A845AC04_9SPHN</name>
<comment type="similarity">
    <text evidence="11 12">Belongs to the TonB-dependent receptor family.</text>
</comment>
<comment type="subcellular location">
    <subcellularLocation>
        <location evidence="1 11">Cell outer membrane</location>
        <topology evidence="1 11">Multi-pass membrane protein</topology>
    </subcellularLocation>
</comment>
<dbReference type="GO" id="GO:0009279">
    <property type="term" value="C:cell outer membrane"/>
    <property type="evidence" value="ECO:0007669"/>
    <property type="project" value="UniProtKB-SubCell"/>
</dbReference>
<dbReference type="GO" id="GO:0006826">
    <property type="term" value="P:iron ion transport"/>
    <property type="evidence" value="ECO:0007669"/>
    <property type="project" value="UniProtKB-KW"/>
</dbReference>
<evidence type="ECO:0000256" key="10">
    <source>
        <dbReference type="ARBA" id="ARBA00023237"/>
    </source>
</evidence>
<keyword evidence="8 12" id="KW-0798">TonB box</keyword>
<evidence type="ECO:0000259" key="15">
    <source>
        <dbReference type="Pfam" id="PF07715"/>
    </source>
</evidence>
<gene>
    <name evidence="16" type="ORF">GRI39_12075</name>
</gene>
<evidence type="ECO:0000313" key="16">
    <source>
        <dbReference type="EMBL" id="MXP26773.1"/>
    </source>
</evidence>
<reference evidence="16 17" key="1">
    <citation type="submission" date="2019-12" db="EMBL/GenBank/DDBJ databases">
        <title>Genomic-based taxomic classification of the family Erythrobacteraceae.</title>
        <authorList>
            <person name="Xu L."/>
        </authorList>
    </citation>
    <scope>NUCLEOTIDE SEQUENCE [LARGE SCALE GENOMIC DNA]</scope>
    <source>
        <strain evidence="16 17">DSM 18604</strain>
    </source>
</reference>
<dbReference type="Pfam" id="PF07715">
    <property type="entry name" value="Plug"/>
    <property type="match status" value="1"/>
</dbReference>
<evidence type="ECO:0000313" key="17">
    <source>
        <dbReference type="Proteomes" id="UP000460561"/>
    </source>
</evidence>
<organism evidence="16 17">
    <name type="scientific">Altericroceibacterium indicum</name>
    <dbReference type="NCBI Taxonomy" id="374177"/>
    <lineage>
        <taxon>Bacteria</taxon>
        <taxon>Pseudomonadati</taxon>
        <taxon>Pseudomonadota</taxon>
        <taxon>Alphaproteobacteria</taxon>
        <taxon>Sphingomonadales</taxon>
        <taxon>Erythrobacteraceae</taxon>
        <taxon>Altericroceibacterium</taxon>
    </lineage>
</organism>
<keyword evidence="3 11" id="KW-1134">Transmembrane beta strand</keyword>
<feature type="signal peptide" evidence="13">
    <location>
        <begin position="1"/>
        <end position="32"/>
    </location>
</feature>
<evidence type="ECO:0000256" key="5">
    <source>
        <dbReference type="ARBA" id="ARBA00022692"/>
    </source>
</evidence>
<evidence type="ECO:0000256" key="3">
    <source>
        <dbReference type="ARBA" id="ARBA00022452"/>
    </source>
</evidence>
<evidence type="ECO:0000259" key="14">
    <source>
        <dbReference type="Pfam" id="PF00593"/>
    </source>
</evidence>
<dbReference type="InterPro" id="IPR012910">
    <property type="entry name" value="Plug_dom"/>
</dbReference>
<keyword evidence="4" id="KW-0410">Iron transport</keyword>
<evidence type="ECO:0000256" key="1">
    <source>
        <dbReference type="ARBA" id="ARBA00004571"/>
    </source>
</evidence>
<protein>
    <submittedName>
        <fullName evidence="16">TonB-dependent receptor</fullName>
    </submittedName>
</protein>
<evidence type="ECO:0000256" key="2">
    <source>
        <dbReference type="ARBA" id="ARBA00022448"/>
    </source>
</evidence>
<dbReference type="Pfam" id="PF00593">
    <property type="entry name" value="TonB_dep_Rec_b-barrel"/>
    <property type="match status" value="1"/>
</dbReference>
<keyword evidence="5 11" id="KW-0812">Transmembrane</keyword>
<accession>A0A845AC04</accession>
<evidence type="ECO:0000256" key="6">
    <source>
        <dbReference type="ARBA" id="ARBA00023004"/>
    </source>
</evidence>
<dbReference type="PANTHER" id="PTHR32552">
    <property type="entry name" value="FERRICHROME IRON RECEPTOR-RELATED"/>
    <property type="match status" value="1"/>
</dbReference>
<feature type="domain" description="TonB-dependent receptor-like beta-barrel" evidence="14">
    <location>
        <begin position="335"/>
        <end position="770"/>
    </location>
</feature>
<evidence type="ECO:0000256" key="13">
    <source>
        <dbReference type="SAM" id="SignalP"/>
    </source>
</evidence>
<dbReference type="InterPro" id="IPR037066">
    <property type="entry name" value="Plug_dom_sf"/>
</dbReference>
<evidence type="ECO:0000256" key="4">
    <source>
        <dbReference type="ARBA" id="ARBA00022496"/>
    </source>
</evidence>
<dbReference type="InterPro" id="IPR000531">
    <property type="entry name" value="Beta-barrel_TonB"/>
</dbReference>
<dbReference type="SUPFAM" id="SSF56935">
    <property type="entry name" value="Porins"/>
    <property type="match status" value="1"/>
</dbReference>
<dbReference type="Proteomes" id="UP000460561">
    <property type="component" value="Unassembled WGS sequence"/>
</dbReference>
<dbReference type="PANTHER" id="PTHR32552:SF81">
    <property type="entry name" value="TONB-DEPENDENT OUTER MEMBRANE RECEPTOR"/>
    <property type="match status" value="1"/>
</dbReference>
<keyword evidence="17" id="KW-1185">Reference proteome</keyword>
<keyword evidence="16" id="KW-0675">Receptor</keyword>
<dbReference type="Gene3D" id="2.40.170.20">
    <property type="entry name" value="TonB-dependent receptor, beta-barrel domain"/>
    <property type="match status" value="1"/>
</dbReference>
<dbReference type="InterPro" id="IPR036942">
    <property type="entry name" value="Beta-barrel_TonB_sf"/>
</dbReference>
<keyword evidence="6" id="KW-0408">Iron</keyword>